<reference evidence="3" key="1">
    <citation type="journal article" date="2012" name="MBio">
        <title>Comparative genome analysis of Trichophyton rubrum and related dermatophytes reveals candidate genes involved in infection.</title>
        <authorList>
            <person name="Martinez D.A."/>
            <person name="Oliver B.G."/>
            <person name="Graeser Y."/>
            <person name="Goldberg J.M."/>
            <person name="Li W."/>
            <person name="Martinez-Rossi N.M."/>
            <person name="Monod M."/>
            <person name="Shelest E."/>
            <person name="Barton R.C."/>
            <person name="Birch E."/>
            <person name="Brakhage A.A."/>
            <person name="Chen Z."/>
            <person name="Gurr S.J."/>
            <person name="Heiman D."/>
            <person name="Heitman J."/>
            <person name="Kosti I."/>
            <person name="Rossi A."/>
            <person name="Saif S."/>
            <person name="Samalova M."/>
            <person name="Saunders C.W."/>
            <person name="Shea T."/>
            <person name="Summerbell R.C."/>
            <person name="Xu J."/>
            <person name="Young S."/>
            <person name="Zeng Q."/>
            <person name="Birren B.W."/>
            <person name="Cuomo C.A."/>
            <person name="White T.C."/>
        </authorList>
    </citation>
    <scope>NUCLEOTIDE SEQUENCE [LARGE SCALE GENOMIC DNA]</scope>
    <source>
        <strain evidence="3">ATCC MYA-4605 / CBS 113480</strain>
    </source>
</reference>
<dbReference type="Gene3D" id="3.90.1200.10">
    <property type="match status" value="1"/>
</dbReference>
<dbReference type="GO" id="GO:0005739">
    <property type="term" value="C:mitochondrion"/>
    <property type="evidence" value="ECO:0007669"/>
    <property type="project" value="TreeGrafter"/>
</dbReference>
<dbReference type="EMBL" id="DS995708">
    <property type="protein sequence ID" value="EEQ35501.1"/>
    <property type="molecule type" value="Genomic_DNA"/>
</dbReference>
<protein>
    <submittedName>
        <fullName evidence="2">Phosphotransferase family protein</fullName>
    </submittedName>
</protein>
<dbReference type="VEuPathDB" id="FungiDB:MCYG_08320"/>
<evidence type="ECO:0000259" key="1">
    <source>
        <dbReference type="Pfam" id="PF01636"/>
    </source>
</evidence>
<gene>
    <name evidence="2" type="ORF">MCYG_08320</name>
</gene>
<dbReference type="PANTHER" id="PTHR36091">
    <property type="entry name" value="ALTERED INHERITANCE OF MITOCHONDRIA PROTEIN 9, MITOCHONDRIAL"/>
    <property type="match status" value="1"/>
</dbReference>
<name>C5G048_ARTOC</name>
<dbReference type="eggNOG" id="ENOG502RS4B">
    <property type="taxonomic scope" value="Eukaryota"/>
</dbReference>
<organism evidence="2 3">
    <name type="scientific">Arthroderma otae (strain ATCC MYA-4605 / CBS 113480)</name>
    <name type="common">Microsporum canis</name>
    <dbReference type="NCBI Taxonomy" id="554155"/>
    <lineage>
        <taxon>Eukaryota</taxon>
        <taxon>Fungi</taxon>
        <taxon>Dikarya</taxon>
        <taxon>Ascomycota</taxon>
        <taxon>Pezizomycotina</taxon>
        <taxon>Eurotiomycetes</taxon>
        <taxon>Eurotiomycetidae</taxon>
        <taxon>Onygenales</taxon>
        <taxon>Arthrodermataceae</taxon>
        <taxon>Microsporum</taxon>
    </lineage>
</organism>
<feature type="domain" description="Aminoglycoside phosphotransferase" evidence="1">
    <location>
        <begin position="7"/>
        <end position="264"/>
    </location>
</feature>
<dbReference type="AlphaFoldDB" id="C5G048"/>
<dbReference type="GeneID" id="9226270"/>
<accession>C5G048</accession>
<dbReference type="InterPro" id="IPR051035">
    <property type="entry name" value="Mito_inheritance_9"/>
</dbReference>
<dbReference type="OrthoDB" id="10003767at2759"/>
<dbReference type="GO" id="GO:0016740">
    <property type="term" value="F:transferase activity"/>
    <property type="evidence" value="ECO:0007669"/>
    <property type="project" value="UniProtKB-KW"/>
</dbReference>
<dbReference type="InterPro" id="IPR002575">
    <property type="entry name" value="Aminoglycoside_PTrfase"/>
</dbReference>
<dbReference type="Pfam" id="PF01636">
    <property type="entry name" value="APH"/>
    <property type="match status" value="1"/>
</dbReference>
<evidence type="ECO:0000313" key="3">
    <source>
        <dbReference type="Proteomes" id="UP000002035"/>
    </source>
</evidence>
<dbReference type="HOGENOM" id="CLU_019189_9_1_1"/>
<dbReference type="SUPFAM" id="SSF56112">
    <property type="entry name" value="Protein kinase-like (PK-like)"/>
    <property type="match status" value="1"/>
</dbReference>
<proteinExistence type="predicted"/>
<dbReference type="OMA" id="CEHDSSQ"/>
<sequence>MAEGGFNKVFLLTMDDGSEVARIPTPIAGPRRLTTASEAATMQLLRNTLQIPVPRILAYSPTSDNLVGAEYIIMERLRGDGLGSRWLSLSTAEMADLMMQIVDIEKKIFNFRFPAYGSLYNRHDIPMESRVDIQTEEGDFCIGPICKRQFWHGERADMKLDRGPWTKPEDCVAAPARRELAWTSTYGKPRPRRAFLLPTEEDIDPREHTSLLSQYLQIAPSLVPSQPEMGAPILRHPDLSFTNILLTPGTNKIEGIIDWQDTAVLPLFMQAGYPAFCEHDLSQVQSLKEPVLPDNYNEMNEVDRLKADIKLRLDKANRYYYASTGLENGLHLQALRQPGLGMIQYLISHAGYPWDADLINLKAGLVGLTMIWDQMIPYPCPISFSSEDEKAALHDATEWRECEEILSNIQEALGVDREGGTHPDDFEHAYEMAQRLRLQIYTNAEKRLRSLFWRSWIFKDDSDNSPPPVL</sequence>
<dbReference type="PANTHER" id="PTHR36091:SF2">
    <property type="entry name" value="AMINOGLYCOSIDE PHOSPHOTRANSFERASE DOMAIN-CONTAINING PROTEIN"/>
    <property type="match status" value="1"/>
</dbReference>
<dbReference type="InterPro" id="IPR011009">
    <property type="entry name" value="Kinase-like_dom_sf"/>
</dbReference>
<keyword evidence="3" id="KW-1185">Reference proteome</keyword>
<dbReference type="Proteomes" id="UP000002035">
    <property type="component" value="Unassembled WGS sequence"/>
</dbReference>
<dbReference type="RefSeq" id="XP_002843237.1">
    <property type="nucleotide sequence ID" value="XM_002843191.1"/>
</dbReference>
<evidence type="ECO:0000313" key="2">
    <source>
        <dbReference type="EMBL" id="EEQ35501.1"/>
    </source>
</evidence>
<keyword evidence="2" id="KW-0808">Transferase</keyword>